<reference evidence="7 8" key="1">
    <citation type="submission" date="2022-07" db="EMBL/GenBank/DDBJ databases">
        <title>Genome-wide signatures of adaptation to extreme environments.</title>
        <authorList>
            <person name="Cho C.H."/>
            <person name="Yoon H.S."/>
        </authorList>
    </citation>
    <scope>NUCLEOTIDE SEQUENCE [LARGE SCALE GENOMIC DNA]</scope>
    <source>
        <strain evidence="7 8">108.79 E11</strain>
    </source>
</reference>
<keyword evidence="8" id="KW-1185">Reference proteome</keyword>
<comment type="caution">
    <text evidence="7">The sequence shown here is derived from an EMBL/GenBank/DDBJ whole genome shotgun (WGS) entry which is preliminary data.</text>
</comment>
<evidence type="ECO:0000259" key="6">
    <source>
        <dbReference type="Pfam" id="PF00852"/>
    </source>
</evidence>
<dbReference type="Gene3D" id="3.40.50.11660">
    <property type="entry name" value="Glycosyl transferase family 10, C-terminal domain"/>
    <property type="match status" value="1"/>
</dbReference>
<evidence type="ECO:0000256" key="3">
    <source>
        <dbReference type="ARBA" id="ARBA00022676"/>
    </source>
</evidence>
<protein>
    <recommendedName>
        <fullName evidence="5">Fucosyltransferase</fullName>
        <ecNumber evidence="5">2.4.1.-</ecNumber>
    </recommendedName>
</protein>
<dbReference type="AlphaFoldDB" id="A0AAV9IAA0"/>
<dbReference type="Pfam" id="PF00852">
    <property type="entry name" value="Glyco_transf_10"/>
    <property type="match status" value="1"/>
</dbReference>
<dbReference type="GO" id="GO:0032580">
    <property type="term" value="C:Golgi cisterna membrane"/>
    <property type="evidence" value="ECO:0007669"/>
    <property type="project" value="UniProtKB-SubCell"/>
</dbReference>
<comment type="subcellular location">
    <subcellularLocation>
        <location evidence="5">Golgi apparatus</location>
        <location evidence="5">Golgi stack membrane</location>
        <topology evidence="5">Single-pass type II membrane protein</topology>
    </subcellularLocation>
</comment>
<sequence>MMIGGWKKPTGMLLSCRVFQRKWTSFVLFILVLFLVFKLFLFQEPHGGGTAVSGSHFANSSKVVVAYCRGDWARDGLFQLFNISDNRWYFVLEEEPTSATLVAHSAWGTCTGKYPNATKIFIDMEPNTHRGSENHITVSTVRPSDALSTNVLYVPYALWSFAERKAASTSDLLRTYSYSEAEQKFKEKTKFAAFAARYCSRDNKQGETRTRFFDMVSTKYKSVDALGNCRHNVDPPTQVEPPFDNHRDMVISWYRPYKFTLCFENTQLMGYITEKLFNGLLADTVPIYWGTPDIDELVNTDAIIVCNEEGDNTFHSCIDELVALDRNASLWIQKLQAPLFRNGTLPLWLRWNFYSEQLLSMLEKFLQT</sequence>
<evidence type="ECO:0000256" key="5">
    <source>
        <dbReference type="RuleBase" id="RU003832"/>
    </source>
</evidence>
<keyword evidence="5" id="KW-0812">Transmembrane</keyword>
<dbReference type="InterPro" id="IPR055270">
    <property type="entry name" value="Glyco_tran_10_C"/>
</dbReference>
<dbReference type="InterPro" id="IPR038577">
    <property type="entry name" value="GT10-like_C_sf"/>
</dbReference>
<dbReference type="EC" id="2.4.1.-" evidence="5"/>
<comment type="similarity">
    <text evidence="2 5">Belongs to the glycosyltransferase 10 family.</text>
</comment>
<dbReference type="InterPro" id="IPR001503">
    <property type="entry name" value="Glyco_trans_10"/>
</dbReference>
<name>A0AAV9IAA0_9RHOD</name>
<dbReference type="PANTHER" id="PTHR11929:SF194">
    <property type="entry name" value="ALPHA-(1,3)-FUCOSYLTRANSFERASE 10"/>
    <property type="match status" value="1"/>
</dbReference>
<evidence type="ECO:0000313" key="8">
    <source>
        <dbReference type="Proteomes" id="UP001300502"/>
    </source>
</evidence>
<dbReference type="GO" id="GO:0046920">
    <property type="term" value="F:alpha-(1-&gt;3)-fucosyltransferase activity"/>
    <property type="evidence" value="ECO:0007669"/>
    <property type="project" value="TreeGrafter"/>
</dbReference>
<keyword evidence="3 5" id="KW-0328">Glycosyltransferase</keyword>
<evidence type="ECO:0000256" key="1">
    <source>
        <dbReference type="ARBA" id="ARBA00004922"/>
    </source>
</evidence>
<keyword evidence="5" id="KW-0472">Membrane</keyword>
<gene>
    <name evidence="7" type="ORF">GAYE_SCF02G2125</name>
</gene>
<evidence type="ECO:0000256" key="4">
    <source>
        <dbReference type="ARBA" id="ARBA00022679"/>
    </source>
</evidence>
<keyword evidence="5" id="KW-0333">Golgi apparatus</keyword>
<evidence type="ECO:0000313" key="7">
    <source>
        <dbReference type="EMBL" id="KAK4524226.1"/>
    </source>
</evidence>
<organism evidence="7 8">
    <name type="scientific">Galdieria yellowstonensis</name>
    <dbReference type="NCBI Taxonomy" id="3028027"/>
    <lineage>
        <taxon>Eukaryota</taxon>
        <taxon>Rhodophyta</taxon>
        <taxon>Bangiophyceae</taxon>
        <taxon>Galdieriales</taxon>
        <taxon>Galdieriaceae</taxon>
        <taxon>Galdieria</taxon>
    </lineage>
</organism>
<dbReference type="PANTHER" id="PTHR11929">
    <property type="entry name" value="ALPHA- 1,3 -FUCOSYLTRANSFERASE"/>
    <property type="match status" value="1"/>
</dbReference>
<dbReference type="Proteomes" id="UP001300502">
    <property type="component" value="Unassembled WGS sequence"/>
</dbReference>
<dbReference type="EMBL" id="JANCYU010000022">
    <property type="protein sequence ID" value="KAK4524226.1"/>
    <property type="molecule type" value="Genomic_DNA"/>
</dbReference>
<feature type="domain" description="Fucosyltransferase C-terminal" evidence="6">
    <location>
        <begin position="186"/>
        <end position="329"/>
    </location>
</feature>
<comment type="pathway">
    <text evidence="1">Protein modification; protein glycosylation.</text>
</comment>
<accession>A0AAV9IAA0</accession>
<dbReference type="SUPFAM" id="SSF53756">
    <property type="entry name" value="UDP-Glycosyltransferase/glycogen phosphorylase"/>
    <property type="match status" value="1"/>
</dbReference>
<evidence type="ECO:0000256" key="2">
    <source>
        <dbReference type="ARBA" id="ARBA00008919"/>
    </source>
</evidence>
<keyword evidence="4 5" id="KW-0808">Transferase</keyword>
<proteinExistence type="inferred from homology"/>